<feature type="non-terminal residue" evidence="3">
    <location>
        <position position="199"/>
    </location>
</feature>
<dbReference type="PANTHER" id="PTHR20852:SF93">
    <property type="entry name" value="GLUTAMINE SYNTHETASE CYTOSOLIC ISOZYME 1-1"/>
    <property type="match status" value="1"/>
</dbReference>
<dbReference type="InterPro" id="IPR050292">
    <property type="entry name" value="Glutamine_Synthetase"/>
</dbReference>
<evidence type="ECO:0000256" key="1">
    <source>
        <dbReference type="ARBA" id="ARBA00004496"/>
    </source>
</evidence>
<dbReference type="GO" id="GO:0004356">
    <property type="term" value="F:glutamine synthetase activity"/>
    <property type="evidence" value="ECO:0007669"/>
    <property type="project" value="TreeGrafter"/>
</dbReference>
<comment type="subcellular location">
    <subcellularLocation>
        <location evidence="1">Cytoplasm</location>
    </subcellularLocation>
</comment>
<proteinExistence type="predicted"/>
<dbReference type="GO" id="GO:0006542">
    <property type="term" value="P:glutamine biosynthetic process"/>
    <property type="evidence" value="ECO:0007669"/>
    <property type="project" value="TreeGrafter"/>
</dbReference>
<evidence type="ECO:0000313" key="3">
    <source>
        <dbReference type="EMBL" id="KAI7747403.1"/>
    </source>
</evidence>
<comment type="caution">
    <text evidence="3">The sequence shown here is derived from an EMBL/GenBank/DDBJ whole genome shotgun (WGS) entry which is preliminary data.</text>
</comment>
<accession>A0AAD5GPP8</accession>
<feature type="non-terminal residue" evidence="3">
    <location>
        <position position="1"/>
    </location>
</feature>
<keyword evidence="4" id="KW-1185">Reference proteome</keyword>
<dbReference type="Gene3D" id="3.30.590.10">
    <property type="entry name" value="Glutamine synthetase/guanido kinase, catalytic domain"/>
    <property type="match status" value="1"/>
</dbReference>
<dbReference type="InterPro" id="IPR014746">
    <property type="entry name" value="Gln_synth/guanido_kin_cat_dom"/>
</dbReference>
<organism evidence="3 4">
    <name type="scientific">Ambrosia artemisiifolia</name>
    <name type="common">Common ragweed</name>
    <dbReference type="NCBI Taxonomy" id="4212"/>
    <lineage>
        <taxon>Eukaryota</taxon>
        <taxon>Viridiplantae</taxon>
        <taxon>Streptophyta</taxon>
        <taxon>Embryophyta</taxon>
        <taxon>Tracheophyta</taxon>
        <taxon>Spermatophyta</taxon>
        <taxon>Magnoliopsida</taxon>
        <taxon>eudicotyledons</taxon>
        <taxon>Gunneridae</taxon>
        <taxon>Pentapetalae</taxon>
        <taxon>asterids</taxon>
        <taxon>campanulids</taxon>
        <taxon>Asterales</taxon>
        <taxon>Asteraceae</taxon>
        <taxon>Asteroideae</taxon>
        <taxon>Heliantheae alliance</taxon>
        <taxon>Heliantheae</taxon>
        <taxon>Ambrosia</taxon>
    </lineage>
</organism>
<dbReference type="AlphaFoldDB" id="A0AAD5GPP8"/>
<dbReference type="Proteomes" id="UP001206925">
    <property type="component" value="Unassembled WGS sequence"/>
</dbReference>
<dbReference type="SUPFAM" id="SSF55931">
    <property type="entry name" value="Glutamine synthetase/guanido kinase"/>
    <property type="match status" value="1"/>
</dbReference>
<gene>
    <name evidence="3" type="ORF">M8C21_002324</name>
</gene>
<evidence type="ECO:0000313" key="4">
    <source>
        <dbReference type="Proteomes" id="UP001206925"/>
    </source>
</evidence>
<name>A0AAD5GPP8_AMBAR</name>
<dbReference type="EMBL" id="JAMZMK010006763">
    <property type="protein sequence ID" value="KAI7747403.1"/>
    <property type="molecule type" value="Genomic_DNA"/>
</dbReference>
<dbReference type="PANTHER" id="PTHR20852">
    <property type="entry name" value="GLUTAMINE SYNTHETASE"/>
    <property type="match status" value="1"/>
</dbReference>
<keyword evidence="2" id="KW-0963">Cytoplasm</keyword>
<reference evidence="3" key="1">
    <citation type="submission" date="2022-06" db="EMBL/GenBank/DDBJ databases">
        <title>Uncovering the hologenomic basis of an extraordinary plant invasion.</title>
        <authorList>
            <person name="Bieker V.C."/>
            <person name="Martin M.D."/>
            <person name="Gilbert T."/>
            <person name="Hodgins K."/>
            <person name="Battlay P."/>
            <person name="Petersen B."/>
            <person name="Wilson J."/>
        </authorList>
    </citation>
    <scope>NUCLEOTIDE SEQUENCE</scope>
    <source>
        <strain evidence="3">AA19_3_7</strain>
        <tissue evidence="3">Leaf</tissue>
    </source>
</reference>
<protein>
    <submittedName>
        <fullName evidence="3">Uncharacterized protein</fullName>
    </submittedName>
</protein>
<sequence>SRVVNDVLLQENVRTDTSSPFFDLNALDSIEYGKNKGQPYQPYPGDVIAHTPTVSRYRLTRDVLLLRSSATPSQEQGMELNKNEEMPTSHWFSLKVVSLRPYYCNIGADKAFGCDIIASHYKDCVYDGIKISGINGEVMNGESEFQVGPSIEVKLRGINENAPQVFKIPSMLDLIQMRLVEGSAFANMGSDGKRGTKAL</sequence>
<evidence type="ECO:0000256" key="2">
    <source>
        <dbReference type="ARBA" id="ARBA00022490"/>
    </source>
</evidence>
<dbReference type="GO" id="GO:0005737">
    <property type="term" value="C:cytoplasm"/>
    <property type="evidence" value="ECO:0007669"/>
    <property type="project" value="UniProtKB-SubCell"/>
</dbReference>